<dbReference type="GO" id="GO:0000324">
    <property type="term" value="C:fungal-type vacuole"/>
    <property type="evidence" value="ECO:0007669"/>
    <property type="project" value="TreeGrafter"/>
</dbReference>
<comment type="subcellular location">
    <subcellularLocation>
        <location evidence="1">Membrane</location>
        <topology evidence="1">Multi-pass membrane protein</topology>
    </subcellularLocation>
</comment>
<protein>
    <submittedName>
        <fullName evidence="9">Uric acid-xanthine permease</fullName>
    </submittedName>
</protein>
<feature type="transmembrane region" description="Helical" evidence="8">
    <location>
        <begin position="183"/>
        <end position="205"/>
    </location>
</feature>
<feature type="transmembrane region" description="Helical" evidence="8">
    <location>
        <begin position="267"/>
        <end position="286"/>
    </location>
</feature>
<evidence type="ECO:0000313" key="9">
    <source>
        <dbReference type="EMBL" id="KEF60205.1"/>
    </source>
</evidence>
<dbReference type="GeneID" id="25279982"/>
<evidence type="ECO:0000313" key="10">
    <source>
        <dbReference type="Proteomes" id="UP000027920"/>
    </source>
</evidence>
<dbReference type="Proteomes" id="UP000027920">
    <property type="component" value="Unassembled WGS sequence"/>
</dbReference>
<dbReference type="HOGENOM" id="CLU_017959_7_0_1"/>
<organism evidence="9 10">
    <name type="scientific">Exophiala aquamarina CBS 119918</name>
    <dbReference type="NCBI Taxonomy" id="1182545"/>
    <lineage>
        <taxon>Eukaryota</taxon>
        <taxon>Fungi</taxon>
        <taxon>Dikarya</taxon>
        <taxon>Ascomycota</taxon>
        <taxon>Pezizomycotina</taxon>
        <taxon>Eurotiomycetes</taxon>
        <taxon>Chaetothyriomycetidae</taxon>
        <taxon>Chaetothyriales</taxon>
        <taxon>Herpotrichiellaceae</taxon>
        <taxon>Exophiala</taxon>
    </lineage>
</organism>
<feature type="transmembrane region" description="Helical" evidence="8">
    <location>
        <begin position="106"/>
        <end position="124"/>
    </location>
</feature>
<evidence type="ECO:0000256" key="4">
    <source>
        <dbReference type="ARBA" id="ARBA00022692"/>
    </source>
</evidence>
<feature type="transmembrane region" description="Helical" evidence="8">
    <location>
        <begin position="337"/>
        <end position="360"/>
    </location>
</feature>
<dbReference type="PANTHER" id="PTHR42810:SF2">
    <property type="entry name" value="PURINE PERMEASE C1399.01C-RELATED"/>
    <property type="match status" value="1"/>
</dbReference>
<evidence type="ECO:0000256" key="5">
    <source>
        <dbReference type="ARBA" id="ARBA00022989"/>
    </source>
</evidence>
<keyword evidence="5 8" id="KW-1133">Transmembrane helix</keyword>
<comment type="similarity">
    <text evidence="2">Belongs to the nucleobase:cation symporter-2 (NCS2) (TC 2.A.40) family.</text>
</comment>
<dbReference type="InterPro" id="IPR006042">
    <property type="entry name" value="Xan_ur_permease"/>
</dbReference>
<feature type="transmembrane region" description="Helical" evidence="8">
    <location>
        <begin position="69"/>
        <end position="94"/>
    </location>
</feature>
<evidence type="ECO:0000256" key="1">
    <source>
        <dbReference type="ARBA" id="ARBA00004141"/>
    </source>
</evidence>
<reference evidence="9 10" key="1">
    <citation type="submission" date="2013-03" db="EMBL/GenBank/DDBJ databases">
        <title>The Genome Sequence of Exophiala aquamarina CBS 119918.</title>
        <authorList>
            <consortium name="The Broad Institute Genomics Platform"/>
            <person name="Cuomo C."/>
            <person name="de Hoog S."/>
            <person name="Gorbushina A."/>
            <person name="Walker B."/>
            <person name="Young S.K."/>
            <person name="Zeng Q."/>
            <person name="Gargeya S."/>
            <person name="Fitzgerald M."/>
            <person name="Haas B."/>
            <person name="Abouelleil A."/>
            <person name="Allen A.W."/>
            <person name="Alvarado L."/>
            <person name="Arachchi H.M."/>
            <person name="Berlin A.M."/>
            <person name="Chapman S.B."/>
            <person name="Gainer-Dewar J."/>
            <person name="Goldberg J."/>
            <person name="Griggs A."/>
            <person name="Gujja S."/>
            <person name="Hansen M."/>
            <person name="Howarth C."/>
            <person name="Imamovic A."/>
            <person name="Ireland A."/>
            <person name="Larimer J."/>
            <person name="McCowan C."/>
            <person name="Murphy C."/>
            <person name="Pearson M."/>
            <person name="Poon T.W."/>
            <person name="Priest M."/>
            <person name="Roberts A."/>
            <person name="Saif S."/>
            <person name="Shea T."/>
            <person name="Sisk P."/>
            <person name="Sykes S."/>
            <person name="Wortman J."/>
            <person name="Nusbaum C."/>
            <person name="Birren B."/>
        </authorList>
    </citation>
    <scope>NUCLEOTIDE SEQUENCE [LARGE SCALE GENOMIC DNA]</scope>
    <source>
        <strain evidence="9 10">CBS 119918</strain>
    </source>
</reference>
<sequence>MSEADRIGPPMAPKKTLADRANGVRKALFTKNGLVGTYDYGFLFRPNIPFMKKDRRASPFFGLNDSMPVLLALLLGLQHALAMLAGVMTPPIILSGQGGVNLPPDWQQYLVSTSLIVCGILSSIQITRFHIYKTPYYIGTGLISVVGTSFAIIPVASGAFTQMYNNGFCEIDSEGNRLPCPDAYGALIGTCAICALTEILISFLPPKTLQRIFPPIVTGPTVILIGVHLVETGFKNWAGGSGLCSELPEDGFFRLCPNIAAPHALPWGSAEFIGLGFLVFLTIILCERFGSPIMKSTSVIIGLLTGCIVAAATGYFDDSGINDAPAVSFIWVKTFKLTIYGPLVLPVMTVFIICACEAIGDVTATCDVSRLEVEGRLFESRIQGGVLADGLNGCLAALMTITPMSTFAQNNGVIALTRCANRKAGYCCCFFLIVMGLFAKFSAALVAIPAPVLGGMTTFLFCAVAVSGMAIVNRVPFNRRTRFILTASLAIGYGATLVPNWFEHVFTYDGDNHALKGFYDAISLVMETGFAVTAMISMILNLVLPFDIEDTPEGVEEDVRSSTPDSEPVSKVQMDMPSKEVV</sequence>
<feature type="transmembrane region" description="Helical" evidence="8">
    <location>
        <begin position="452"/>
        <end position="471"/>
    </location>
</feature>
<dbReference type="NCBIfam" id="TIGR00801">
    <property type="entry name" value="ncs2"/>
    <property type="match status" value="1"/>
</dbReference>
<dbReference type="Pfam" id="PF00860">
    <property type="entry name" value="Xan_ur_permease"/>
    <property type="match status" value="1"/>
</dbReference>
<dbReference type="InterPro" id="IPR006043">
    <property type="entry name" value="NCS2"/>
</dbReference>
<evidence type="ECO:0000256" key="2">
    <source>
        <dbReference type="ARBA" id="ARBA00008821"/>
    </source>
</evidence>
<dbReference type="OrthoDB" id="1641903at2759"/>
<evidence type="ECO:0000256" key="7">
    <source>
        <dbReference type="SAM" id="MobiDB-lite"/>
    </source>
</evidence>
<dbReference type="STRING" id="1182545.A0A072PX81"/>
<feature type="transmembrane region" description="Helical" evidence="8">
    <location>
        <begin position="298"/>
        <end position="317"/>
    </location>
</feature>
<comment type="caution">
    <text evidence="9">The sequence shown here is derived from an EMBL/GenBank/DDBJ whole genome shotgun (WGS) entry which is preliminary data.</text>
</comment>
<keyword evidence="6 8" id="KW-0472">Membrane</keyword>
<evidence type="ECO:0000256" key="8">
    <source>
        <dbReference type="SAM" id="Phobius"/>
    </source>
</evidence>
<name>A0A072PX81_9EURO</name>
<dbReference type="GO" id="GO:0005886">
    <property type="term" value="C:plasma membrane"/>
    <property type="evidence" value="ECO:0007669"/>
    <property type="project" value="TreeGrafter"/>
</dbReference>
<keyword evidence="4 8" id="KW-0812">Transmembrane</keyword>
<feature type="transmembrane region" description="Helical" evidence="8">
    <location>
        <begin position="212"/>
        <end position="230"/>
    </location>
</feature>
<evidence type="ECO:0000256" key="3">
    <source>
        <dbReference type="ARBA" id="ARBA00022448"/>
    </source>
</evidence>
<feature type="region of interest" description="Disordered" evidence="7">
    <location>
        <begin position="554"/>
        <end position="582"/>
    </location>
</feature>
<dbReference type="EMBL" id="AMGV01000003">
    <property type="protein sequence ID" value="KEF60205.1"/>
    <property type="molecule type" value="Genomic_DNA"/>
</dbReference>
<dbReference type="VEuPathDB" id="FungiDB:A1O9_05055"/>
<dbReference type="GO" id="GO:0042907">
    <property type="term" value="F:xanthine transmembrane transporter activity"/>
    <property type="evidence" value="ECO:0007669"/>
    <property type="project" value="TreeGrafter"/>
</dbReference>
<dbReference type="AlphaFoldDB" id="A0A072PX81"/>
<dbReference type="PANTHER" id="PTHR42810">
    <property type="entry name" value="PURINE PERMEASE C1399.01C-RELATED"/>
    <property type="match status" value="1"/>
</dbReference>
<accession>A0A072PX81</accession>
<dbReference type="RefSeq" id="XP_013262795.1">
    <property type="nucleotide sequence ID" value="XM_013407341.1"/>
</dbReference>
<evidence type="ECO:0000256" key="6">
    <source>
        <dbReference type="ARBA" id="ARBA00023136"/>
    </source>
</evidence>
<keyword evidence="10" id="KW-1185">Reference proteome</keyword>
<feature type="transmembrane region" description="Helical" evidence="8">
    <location>
        <begin position="424"/>
        <end position="446"/>
    </location>
</feature>
<feature type="transmembrane region" description="Helical" evidence="8">
    <location>
        <begin position="522"/>
        <end position="544"/>
    </location>
</feature>
<keyword evidence="3" id="KW-0813">Transport</keyword>
<proteinExistence type="inferred from homology"/>
<gene>
    <name evidence="9" type="ORF">A1O9_05055</name>
</gene>
<feature type="transmembrane region" description="Helical" evidence="8">
    <location>
        <begin position="483"/>
        <end position="502"/>
    </location>
</feature>
<feature type="transmembrane region" description="Helical" evidence="8">
    <location>
        <begin position="136"/>
        <end position="156"/>
    </location>
</feature>